<dbReference type="HOGENOM" id="CLU_2768922_0_0_3"/>
<reference evidence="2" key="1">
    <citation type="journal article" date="2011" name="MBio">
        <title>Novel metabolic attributes of the genus Cyanothece, comprising a group of unicellular nitrogen-fixing Cyanobacteria.</title>
        <authorList>
            <person name="Bandyopadhyay A."/>
            <person name="Elvitigala T."/>
            <person name="Welsh E."/>
            <person name="Stockel J."/>
            <person name="Liberton M."/>
            <person name="Min H."/>
            <person name="Sherman L.A."/>
            <person name="Pakrasi H.B."/>
        </authorList>
    </citation>
    <scope>NUCLEOTIDE SEQUENCE [LARGE SCALE GENOMIC DNA]</scope>
    <source>
        <strain evidence="2">PCC 7424</strain>
    </source>
</reference>
<gene>
    <name evidence="1" type="ordered locus">PCC7424_3740</name>
</gene>
<dbReference type="STRING" id="65393.PCC7424_3740"/>
<sequence>MEPTLEQYQQLSIICSRITKQLKWYIRWIEQVPGGEIVIIAHPPNLTSNERRRIIITIKLDGTVLYGGT</sequence>
<dbReference type="RefSeq" id="WP_015955713.1">
    <property type="nucleotide sequence ID" value="NC_011729.1"/>
</dbReference>
<dbReference type="KEGG" id="cyc:PCC7424_3740"/>
<proteinExistence type="predicted"/>
<dbReference type="EMBL" id="CP001291">
    <property type="protein sequence ID" value="ACK72121.1"/>
    <property type="molecule type" value="Genomic_DNA"/>
</dbReference>
<keyword evidence="2" id="KW-1185">Reference proteome</keyword>
<evidence type="ECO:0000313" key="1">
    <source>
        <dbReference type="EMBL" id="ACK72121.1"/>
    </source>
</evidence>
<dbReference type="OrthoDB" id="9856651at2"/>
<dbReference type="AlphaFoldDB" id="B7KI24"/>
<evidence type="ECO:0000313" key="2">
    <source>
        <dbReference type="Proteomes" id="UP000002384"/>
    </source>
</evidence>
<protein>
    <submittedName>
        <fullName evidence="1">Uncharacterized protein</fullName>
    </submittedName>
</protein>
<accession>B7KI24</accession>
<name>B7KI24_GLOC7</name>
<dbReference type="Proteomes" id="UP000002384">
    <property type="component" value="Chromosome"/>
</dbReference>
<organism evidence="1 2">
    <name type="scientific">Gloeothece citriformis (strain PCC 7424)</name>
    <name type="common">Cyanothece sp. (strain PCC 7424)</name>
    <dbReference type="NCBI Taxonomy" id="65393"/>
    <lineage>
        <taxon>Bacteria</taxon>
        <taxon>Bacillati</taxon>
        <taxon>Cyanobacteriota</taxon>
        <taxon>Cyanophyceae</taxon>
        <taxon>Oscillatoriophycideae</taxon>
        <taxon>Chroococcales</taxon>
        <taxon>Aphanothecaceae</taxon>
        <taxon>Gloeothece</taxon>
        <taxon>Gloeothece citriformis</taxon>
    </lineage>
</organism>